<gene>
    <name evidence="1" type="ORF">A3Q56_08461</name>
</gene>
<name>A0A177ARF2_9BILA</name>
<evidence type="ECO:0000313" key="2">
    <source>
        <dbReference type="Proteomes" id="UP000078046"/>
    </source>
</evidence>
<proteinExistence type="predicted"/>
<comment type="caution">
    <text evidence="1">The sequence shown here is derived from an EMBL/GenBank/DDBJ whole genome shotgun (WGS) entry which is preliminary data.</text>
</comment>
<keyword evidence="2" id="KW-1185">Reference proteome</keyword>
<dbReference type="EMBL" id="LWCA01002487">
    <property type="protein sequence ID" value="OAF63834.1"/>
    <property type="molecule type" value="Genomic_DNA"/>
</dbReference>
<protein>
    <submittedName>
        <fullName evidence="1">Uncharacterized protein</fullName>
    </submittedName>
</protein>
<evidence type="ECO:0000313" key="1">
    <source>
        <dbReference type="EMBL" id="OAF63834.1"/>
    </source>
</evidence>
<reference evidence="1 2" key="1">
    <citation type="submission" date="2016-04" db="EMBL/GenBank/DDBJ databases">
        <title>The genome of Intoshia linei affirms orthonectids as highly simplified spiralians.</title>
        <authorList>
            <person name="Mikhailov K.V."/>
            <person name="Slusarev G.S."/>
            <person name="Nikitin M.A."/>
            <person name="Logacheva M.D."/>
            <person name="Penin A."/>
            <person name="Aleoshin V."/>
            <person name="Panchin Y.V."/>
        </authorList>
    </citation>
    <scope>NUCLEOTIDE SEQUENCE [LARGE SCALE GENOMIC DNA]</scope>
    <source>
        <strain evidence="1">Intl2013</strain>
        <tissue evidence="1">Whole animal</tissue>
    </source>
</reference>
<feature type="non-terminal residue" evidence="1">
    <location>
        <position position="1"/>
    </location>
</feature>
<dbReference type="AlphaFoldDB" id="A0A177ARF2"/>
<accession>A0A177ARF2</accession>
<sequence length="305" mass="34671">RKKKLTGTWSETFSSILGGITTFVGPSHPRSETGPALFARNAYSTSNSVEDMSIEAIGAIPTFYTWKTFSNTDKTLDLTVNLLISNNFAGSSVYTPGSASAMIAARVAIFATSSSTDFGMNYLKVTRTIDVQGDMLEEMDLPYFQKPAYAALGAKWKVQNNLIEKKSRNNKDNRQENKQIFLFIFDNVCQQINQRFEHFKEHRFISVSPIKNFNIVFQMDKLALNCLEHNYGQFFDVLRLKSDLVGIYNCKMLKSKSIKDLLTFIFENDLNSTFCETVTVNIDHSSNNCFGEKIFFHFKANKIFQ</sequence>
<organism evidence="1 2">
    <name type="scientific">Intoshia linei</name>
    <dbReference type="NCBI Taxonomy" id="1819745"/>
    <lineage>
        <taxon>Eukaryota</taxon>
        <taxon>Metazoa</taxon>
        <taxon>Spiralia</taxon>
        <taxon>Lophotrochozoa</taxon>
        <taxon>Mesozoa</taxon>
        <taxon>Orthonectida</taxon>
        <taxon>Rhopaluridae</taxon>
        <taxon>Intoshia</taxon>
    </lineage>
</organism>
<dbReference type="Proteomes" id="UP000078046">
    <property type="component" value="Unassembled WGS sequence"/>
</dbReference>
<dbReference type="OrthoDB" id="8962491at2759"/>